<evidence type="ECO:0000313" key="3">
    <source>
        <dbReference type="Proteomes" id="UP001524501"/>
    </source>
</evidence>
<protein>
    <recommendedName>
        <fullName evidence="4">MFS transporter</fullName>
    </recommendedName>
</protein>
<keyword evidence="1" id="KW-1133">Transmembrane helix</keyword>
<gene>
    <name evidence="2" type="ORF">NOF53_16240</name>
</gene>
<name>A0ABT1QGA2_9NOCA</name>
<comment type="caution">
    <text evidence="2">The sequence shown here is derived from an EMBL/GenBank/DDBJ whole genome shotgun (WGS) entry which is preliminary data.</text>
</comment>
<evidence type="ECO:0000313" key="2">
    <source>
        <dbReference type="EMBL" id="MCQ4120703.1"/>
    </source>
</evidence>
<reference evidence="2 3" key="1">
    <citation type="submission" date="2022-07" db="EMBL/GenBank/DDBJ databases">
        <title>Degradation activity of malathion, p-nitrophenol and potential low-temperature adaptation strategy of Rhodococcus sp. FXJ9.536.</title>
        <authorList>
            <person name="Huang J."/>
            <person name="Huang Y."/>
        </authorList>
    </citation>
    <scope>NUCLEOTIDE SEQUENCE [LARGE SCALE GENOMIC DNA]</scope>
    <source>
        <strain evidence="2 3">FXJ9.536</strain>
    </source>
</reference>
<proteinExistence type="predicted"/>
<feature type="transmembrane region" description="Helical" evidence="1">
    <location>
        <begin position="96"/>
        <end position="119"/>
    </location>
</feature>
<organism evidence="2 3">
    <name type="scientific">Rhodococcus tibetensis</name>
    <dbReference type="NCBI Taxonomy" id="2965064"/>
    <lineage>
        <taxon>Bacteria</taxon>
        <taxon>Bacillati</taxon>
        <taxon>Actinomycetota</taxon>
        <taxon>Actinomycetes</taxon>
        <taxon>Mycobacteriales</taxon>
        <taxon>Nocardiaceae</taxon>
        <taxon>Rhodococcus</taxon>
    </lineage>
</organism>
<dbReference type="EMBL" id="JANFQF010000012">
    <property type="protein sequence ID" value="MCQ4120703.1"/>
    <property type="molecule type" value="Genomic_DNA"/>
</dbReference>
<evidence type="ECO:0000256" key="1">
    <source>
        <dbReference type="SAM" id="Phobius"/>
    </source>
</evidence>
<evidence type="ECO:0008006" key="4">
    <source>
        <dbReference type="Google" id="ProtNLM"/>
    </source>
</evidence>
<keyword evidence="1" id="KW-0472">Membrane</keyword>
<keyword evidence="3" id="KW-1185">Reference proteome</keyword>
<keyword evidence="1" id="KW-0812">Transmembrane</keyword>
<accession>A0ABT1QGA2</accession>
<sequence length="133" mass="13431">MGVPHEHGTPVCGLLPRGEGSARRLSTLNCNRGRHNQKGRCCAAGSVADGALSAIRGGPSARHANAAGAGNELSAVVPGVAGQQIEAAAQSVFSNAFISVMIVCALVCGVGSLIAYALVRTKDLHESATIDVE</sequence>
<dbReference type="Proteomes" id="UP001524501">
    <property type="component" value="Unassembled WGS sequence"/>
</dbReference>
<dbReference type="RefSeq" id="WP_255970524.1">
    <property type="nucleotide sequence ID" value="NZ_JANFQF010000012.1"/>
</dbReference>